<evidence type="ECO:0000313" key="2">
    <source>
        <dbReference type="EMBL" id="GGT29330.1"/>
    </source>
</evidence>
<feature type="region of interest" description="Disordered" evidence="1">
    <location>
        <begin position="138"/>
        <end position="167"/>
    </location>
</feature>
<organism evidence="2 3">
    <name type="scientific">Streptomyces purpureus</name>
    <dbReference type="NCBI Taxonomy" id="1951"/>
    <lineage>
        <taxon>Bacteria</taxon>
        <taxon>Bacillati</taxon>
        <taxon>Actinomycetota</taxon>
        <taxon>Actinomycetes</taxon>
        <taxon>Kitasatosporales</taxon>
        <taxon>Streptomycetaceae</taxon>
        <taxon>Streptomyces</taxon>
    </lineage>
</organism>
<gene>
    <name evidence="2" type="ORF">GCM10014713_23590</name>
</gene>
<accession>A0A918H1G4</accession>
<evidence type="ECO:0008006" key="4">
    <source>
        <dbReference type="Google" id="ProtNLM"/>
    </source>
</evidence>
<comment type="caution">
    <text evidence="2">The sequence shown here is derived from an EMBL/GenBank/DDBJ whole genome shotgun (WGS) entry which is preliminary data.</text>
</comment>
<name>A0A918H1G4_9ACTN</name>
<feature type="region of interest" description="Disordered" evidence="1">
    <location>
        <begin position="309"/>
        <end position="328"/>
    </location>
</feature>
<feature type="compositionally biased region" description="Pro residues" evidence="1">
    <location>
        <begin position="144"/>
        <end position="158"/>
    </location>
</feature>
<protein>
    <recommendedName>
        <fullName evidence="4">PE-PGRS family protein</fullName>
    </recommendedName>
</protein>
<dbReference type="InterPro" id="IPR045998">
    <property type="entry name" value="DUF5954"/>
</dbReference>
<feature type="compositionally biased region" description="Pro residues" evidence="1">
    <location>
        <begin position="313"/>
        <end position="326"/>
    </location>
</feature>
<reference evidence="2" key="1">
    <citation type="journal article" date="2014" name="Int. J. Syst. Evol. Microbiol.">
        <title>Complete genome sequence of Corynebacterium casei LMG S-19264T (=DSM 44701T), isolated from a smear-ripened cheese.</title>
        <authorList>
            <consortium name="US DOE Joint Genome Institute (JGI-PGF)"/>
            <person name="Walter F."/>
            <person name="Albersmeier A."/>
            <person name="Kalinowski J."/>
            <person name="Ruckert C."/>
        </authorList>
    </citation>
    <scope>NUCLEOTIDE SEQUENCE</scope>
    <source>
        <strain evidence="2">JCM 3172</strain>
    </source>
</reference>
<reference evidence="2" key="2">
    <citation type="submission" date="2020-09" db="EMBL/GenBank/DDBJ databases">
        <authorList>
            <person name="Sun Q."/>
            <person name="Ohkuma M."/>
        </authorList>
    </citation>
    <scope>NUCLEOTIDE SEQUENCE</scope>
    <source>
        <strain evidence="2">JCM 3172</strain>
    </source>
</reference>
<evidence type="ECO:0000313" key="3">
    <source>
        <dbReference type="Proteomes" id="UP000619486"/>
    </source>
</evidence>
<dbReference type="AlphaFoldDB" id="A0A918H1G4"/>
<sequence>MGTLGPMTDLGDSVPAYRTIRMTALDQPVAAVADVEAWEAREKYPDLLSAGGPVFGVARERERGGWELLDSVSGDTPQDGRDAMGSQFRRLLQRAEQDGDPAAQEACARAVELMDWEPLDELTVLGVRHRVVRAEVFVRSGPDGPEPPRPSDPDPAPPGESHSARCPTEGFVIDPLTATGMSEGILKVELLSLVRKAGTVPDDVREDSRRAAETHPGGVLLPATFMTAEHVRGRWRPESGGACVTPQAARDGLAMKLRVMIPWELGPDPALHAPYMAAADRFDARRTDELTVEGRRFRIVRVERLVRVGPEGPEGPRPSDPDPYPPVMVYDQQLREQGVLTDEDEQRPVVLSPETQRLADLVHAEEDRRRALRRRP</sequence>
<dbReference type="Pfam" id="PF19379">
    <property type="entry name" value="DUF5954"/>
    <property type="match status" value="1"/>
</dbReference>
<dbReference type="EMBL" id="BMQQ01000007">
    <property type="protein sequence ID" value="GGT29330.1"/>
    <property type="molecule type" value="Genomic_DNA"/>
</dbReference>
<proteinExistence type="predicted"/>
<evidence type="ECO:0000256" key="1">
    <source>
        <dbReference type="SAM" id="MobiDB-lite"/>
    </source>
</evidence>
<keyword evidence="3" id="KW-1185">Reference proteome</keyword>
<dbReference type="Proteomes" id="UP000619486">
    <property type="component" value="Unassembled WGS sequence"/>
</dbReference>